<accession>A0AAV5USI1</accession>
<gene>
    <name evidence="1" type="ORF">PFISCL1PPCAC_1393</name>
</gene>
<organism evidence="1 2">
    <name type="scientific">Pristionchus fissidentatus</name>
    <dbReference type="NCBI Taxonomy" id="1538716"/>
    <lineage>
        <taxon>Eukaryota</taxon>
        <taxon>Metazoa</taxon>
        <taxon>Ecdysozoa</taxon>
        <taxon>Nematoda</taxon>
        <taxon>Chromadorea</taxon>
        <taxon>Rhabditida</taxon>
        <taxon>Rhabditina</taxon>
        <taxon>Diplogasteromorpha</taxon>
        <taxon>Diplogasteroidea</taxon>
        <taxon>Neodiplogasteridae</taxon>
        <taxon>Pristionchus</taxon>
    </lineage>
</organism>
<keyword evidence="2" id="KW-1185">Reference proteome</keyword>
<dbReference type="Proteomes" id="UP001432322">
    <property type="component" value="Unassembled WGS sequence"/>
</dbReference>
<reference evidence="1" key="1">
    <citation type="submission" date="2023-10" db="EMBL/GenBank/DDBJ databases">
        <title>Genome assembly of Pristionchus species.</title>
        <authorList>
            <person name="Yoshida K."/>
            <person name="Sommer R.J."/>
        </authorList>
    </citation>
    <scope>NUCLEOTIDE SEQUENCE</scope>
    <source>
        <strain evidence="1">RS5133</strain>
    </source>
</reference>
<proteinExistence type="predicted"/>
<evidence type="ECO:0000313" key="2">
    <source>
        <dbReference type="Proteomes" id="UP001432322"/>
    </source>
</evidence>
<protein>
    <recommendedName>
        <fullName evidence="3">SMI1/KNR4 family protein</fullName>
    </recommendedName>
</protein>
<dbReference type="AlphaFoldDB" id="A0AAV5USI1"/>
<evidence type="ECO:0008006" key="3">
    <source>
        <dbReference type="Google" id="ProtNLM"/>
    </source>
</evidence>
<feature type="non-terminal residue" evidence="1">
    <location>
        <position position="78"/>
    </location>
</feature>
<dbReference type="EMBL" id="BTSY01000001">
    <property type="protein sequence ID" value="GMT10096.1"/>
    <property type="molecule type" value="Genomic_DNA"/>
</dbReference>
<feature type="non-terminal residue" evidence="1">
    <location>
        <position position="1"/>
    </location>
</feature>
<comment type="caution">
    <text evidence="1">The sequence shown here is derived from an EMBL/GenBank/DDBJ whole genome shotgun (WGS) entry which is preliminary data.</text>
</comment>
<evidence type="ECO:0000313" key="1">
    <source>
        <dbReference type="EMBL" id="GMT10096.1"/>
    </source>
</evidence>
<name>A0AAV5USI1_9BILA</name>
<sequence>VFTGHERRLVLGWSDECSSIRFAPRRGCEGGDLIVFGRSAEEGEDGIIWDVARWMNSLEQLQNDFELLEHHFPLHAPH</sequence>